<proteinExistence type="predicted"/>
<dbReference type="InterPro" id="IPR016181">
    <property type="entry name" value="Acyl_CoA_acyltransferase"/>
</dbReference>
<evidence type="ECO:0000256" key="1">
    <source>
        <dbReference type="ARBA" id="ARBA00022679"/>
    </source>
</evidence>
<dbReference type="SUPFAM" id="SSF55729">
    <property type="entry name" value="Acyl-CoA N-acyltransferases (Nat)"/>
    <property type="match status" value="1"/>
</dbReference>
<sequence length="178" mass="19213">MFDSLPPFPAPAAAPPARPPAGLTLRPASPADLPFFAQIHAETRAADIAPLPWPAAQKLAFLQEQFRLQHLHYVRAFAGADFWALGHAKRGALGRLYLDRSGPEWRIIDVLLASGAQGSGTGTALLRWIQAQAGKAGAKGVALSVETGNPRARALYHRLGFVDRVSLTGTHHAMFWRP</sequence>
<feature type="compositionally biased region" description="Pro residues" evidence="3">
    <location>
        <begin position="1"/>
        <end position="19"/>
    </location>
</feature>
<evidence type="ECO:0000313" key="5">
    <source>
        <dbReference type="EMBL" id="NIJ63590.1"/>
    </source>
</evidence>
<dbReference type="GO" id="GO:0016747">
    <property type="term" value="F:acyltransferase activity, transferring groups other than amino-acyl groups"/>
    <property type="evidence" value="ECO:0007669"/>
    <property type="project" value="InterPro"/>
</dbReference>
<dbReference type="Proteomes" id="UP000564677">
    <property type="component" value="Unassembled WGS sequence"/>
</dbReference>
<evidence type="ECO:0000256" key="3">
    <source>
        <dbReference type="SAM" id="MobiDB-lite"/>
    </source>
</evidence>
<dbReference type="PANTHER" id="PTHR43877:SF2">
    <property type="entry name" value="AMINOALKYLPHOSPHONATE N-ACETYLTRANSFERASE-RELATED"/>
    <property type="match status" value="1"/>
</dbReference>
<dbReference type="EMBL" id="JAASQV010000001">
    <property type="protein sequence ID" value="NIJ63590.1"/>
    <property type="molecule type" value="Genomic_DNA"/>
</dbReference>
<feature type="region of interest" description="Disordered" evidence="3">
    <location>
        <begin position="1"/>
        <end position="23"/>
    </location>
</feature>
<dbReference type="RefSeq" id="WP_167298082.1">
    <property type="nucleotide sequence ID" value="NZ_CP170557.1"/>
</dbReference>
<comment type="caution">
    <text evidence="5">The sequence shown here is derived from an EMBL/GenBank/DDBJ whole genome shotgun (WGS) entry which is preliminary data.</text>
</comment>
<dbReference type="InterPro" id="IPR000182">
    <property type="entry name" value="GNAT_dom"/>
</dbReference>
<evidence type="ECO:0000259" key="4">
    <source>
        <dbReference type="PROSITE" id="PS51186"/>
    </source>
</evidence>
<feature type="domain" description="N-acetyltransferase" evidence="4">
    <location>
        <begin position="23"/>
        <end position="178"/>
    </location>
</feature>
<dbReference type="InterPro" id="IPR050832">
    <property type="entry name" value="Bact_Acetyltransf"/>
</dbReference>
<dbReference type="Gene3D" id="3.40.630.30">
    <property type="match status" value="1"/>
</dbReference>
<reference evidence="5 6" key="1">
    <citation type="submission" date="2020-03" db="EMBL/GenBank/DDBJ databases">
        <title>Genomic Encyclopedia of Type Strains, Phase IV (KMG-IV): sequencing the most valuable type-strain genomes for metagenomic binning, comparative biology and taxonomic classification.</title>
        <authorList>
            <person name="Goeker M."/>
        </authorList>
    </citation>
    <scope>NUCLEOTIDE SEQUENCE [LARGE SCALE GENOMIC DNA]</scope>
    <source>
        <strain evidence="5 6">DSM 4733</strain>
    </source>
</reference>
<dbReference type="AlphaFoldDB" id="A0A7X5UWK4"/>
<keyword evidence="6" id="KW-1185">Reference proteome</keyword>
<dbReference type="PANTHER" id="PTHR43877">
    <property type="entry name" value="AMINOALKYLPHOSPHONATE N-ACETYLTRANSFERASE-RELATED-RELATED"/>
    <property type="match status" value="1"/>
</dbReference>
<gene>
    <name evidence="5" type="ORF">FHR20_000521</name>
</gene>
<name>A0A7X5UWK4_9SPHN</name>
<organism evidence="5 6">
    <name type="scientific">Sphingomonas leidyi</name>
    <dbReference type="NCBI Taxonomy" id="68569"/>
    <lineage>
        <taxon>Bacteria</taxon>
        <taxon>Pseudomonadati</taxon>
        <taxon>Pseudomonadota</taxon>
        <taxon>Alphaproteobacteria</taxon>
        <taxon>Sphingomonadales</taxon>
        <taxon>Sphingomonadaceae</taxon>
        <taxon>Sphingomonas</taxon>
    </lineage>
</organism>
<dbReference type="Pfam" id="PF00583">
    <property type="entry name" value="Acetyltransf_1"/>
    <property type="match status" value="1"/>
</dbReference>
<evidence type="ECO:0000256" key="2">
    <source>
        <dbReference type="ARBA" id="ARBA00023315"/>
    </source>
</evidence>
<dbReference type="PROSITE" id="PS51186">
    <property type="entry name" value="GNAT"/>
    <property type="match status" value="1"/>
</dbReference>
<evidence type="ECO:0000313" key="6">
    <source>
        <dbReference type="Proteomes" id="UP000564677"/>
    </source>
</evidence>
<keyword evidence="1 5" id="KW-0808">Transferase</keyword>
<protein>
    <submittedName>
        <fullName evidence="5">GNAT superfamily N-acetyltransferase</fullName>
    </submittedName>
</protein>
<keyword evidence="2" id="KW-0012">Acyltransferase</keyword>
<accession>A0A7X5UWK4</accession>